<proteinExistence type="predicted"/>
<dbReference type="Proteomes" id="UP000567179">
    <property type="component" value="Unassembled WGS sequence"/>
</dbReference>
<dbReference type="Gene3D" id="1.10.510.10">
    <property type="entry name" value="Transferase(Phosphotransferase) domain 1"/>
    <property type="match status" value="1"/>
</dbReference>
<dbReference type="GO" id="GO:0005524">
    <property type="term" value="F:ATP binding"/>
    <property type="evidence" value="ECO:0007669"/>
    <property type="project" value="InterPro"/>
</dbReference>
<comment type="caution">
    <text evidence="3">The sequence shown here is derived from an EMBL/GenBank/DDBJ whole genome shotgun (WGS) entry which is preliminary data.</text>
</comment>
<dbReference type="AlphaFoldDB" id="A0A8H5AYM7"/>
<dbReference type="EMBL" id="JAACJJ010000056">
    <property type="protein sequence ID" value="KAF5312878.1"/>
    <property type="molecule type" value="Genomic_DNA"/>
</dbReference>
<evidence type="ECO:0000259" key="2">
    <source>
        <dbReference type="SMART" id="SM00220"/>
    </source>
</evidence>
<gene>
    <name evidence="3" type="ORF">D9619_003657</name>
</gene>
<evidence type="ECO:0000313" key="4">
    <source>
        <dbReference type="Proteomes" id="UP000567179"/>
    </source>
</evidence>
<dbReference type="OrthoDB" id="312874at2759"/>
<keyword evidence="4" id="KW-1185">Reference proteome</keyword>
<dbReference type="PANTHER" id="PTHR38248">
    <property type="entry name" value="FUNK1 6"/>
    <property type="match status" value="1"/>
</dbReference>
<organism evidence="3 4">
    <name type="scientific">Psilocybe cf. subviscida</name>
    <dbReference type="NCBI Taxonomy" id="2480587"/>
    <lineage>
        <taxon>Eukaryota</taxon>
        <taxon>Fungi</taxon>
        <taxon>Dikarya</taxon>
        <taxon>Basidiomycota</taxon>
        <taxon>Agaricomycotina</taxon>
        <taxon>Agaricomycetes</taxon>
        <taxon>Agaricomycetidae</taxon>
        <taxon>Agaricales</taxon>
        <taxon>Agaricineae</taxon>
        <taxon>Strophariaceae</taxon>
        <taxon>Psilocybe</taxon>
    </lineage>
</organism>
<dbReference type="Pfam" id="PF17667">
    <property type="entry name" value="Pkinase_fungal"/>
    <property type="match status" value="1"/>
</dbReference>
<sequence length="905" mass="102912">MSVPQLTAANEPEPPLKTPTGRKIDEESFARLQATPHTANPDLGNMKNDESRKDVAQAMNSEMLVFDIKNFLEHYGPSPEIEITPDAIAGCKEYLLERQILENQTDGEEDIWSWTGFPTAPAKSTKKEPEVFDPLKDIVKGIWDYADEVQEKKKHRYKFKMVPKNHIESSISGANHMMDACILEQAYKDKLVNNKVVMPFEMKKKWTEVDQIQVREQVVGDCHHILCDDPRRMFIYAGTMENDRFSVWYFSRSHSVKALAFKWLSGDGIDMFIEVMLAFAYATPKDLGIDPRVHKSTVLDSEDGQRWIYEFEVDENFTTVEAPAEPNTKVVAPPEARATRALHTSDPAPGKKKIFFRTIRARAPMRPICISGRTTRIWEVIEVPSLRDYIQVKGAVPVILKDVWLDAESPTEGENQDDIFRAVDQFVADGLKAHPGGDGMVRFINTEPRFQHFNDRTKKRLGSLLTGQKYRELFLTKILEWQGELTKKRHRDACRPEKPLFALASTEGKAGMASLATTPGPSTHVMPATKVTSVVPQPSEIVAQRRYAQKKQVRFVYKEVCTELHNMDTFGEIMDVGRQVLDALQILYCAGWVHRDISTGNIMAVPMQNAAGGITGWNVKLADLEFSQKIGHEMHRSDPRTGTPYFMPVEVMNRKYLACNFLTGEAVLAAKFARRNIVRVVPPKAENLAAIFDLSSDHPDYKHYSKFIPRAKNFFDSKLPQLSVHEDLPHDHVRHNYQHDLESLWWVMLYFITACAGEDTSEAYSKKLFMRNLDIGQRKDTLAATLSEELSCLHDALAATFLLPVEDLRDHLYQQYVQRAICGNMNVHAAYSFIHAQFAEKLDLILDEDIDNWKSLPIVLKDSKGKPISKKRGELPFGSTKRGPEEDTDKKPAADKGSKKMRTRK</sequence>
<dbReference type="InterPro" id="IPR000719">
    <property type="entry name" value="Prot_kinase_dom"/>
</dbReference>
<dbReference type="SUPFAM" id="SSF56112">
    <property type="entry name" value="Protein kinase-like (PK-like)"/>
    <property type="match status" value="1"/>
</dbReference>
<feature type="region of interest" description="Disordered" evidence="1">
    <location>
        <begin position="864"/>
        <end position="905"/>
    </location>
</feature>
<dbReference type="InterPro" id="IPR040976">
    <property type="entry name" value="Pkinase_fungal"/>
</dbReference>
<accession>A0A8H5AYM7</accession>
<evidence type="ECO:0000256" key="1">
    <source>
        <dbReference type="SAM" id="MobiDB-lite"/>
    </source>
</evidence>
<dbReference type="GO" id="GO:0004672">
    <property type="term" value="F:protein kinase activity"/>
    <property type="evidence" value="ECO:0007669"/>
    <property type="project" value="InterPro"/>
</dbReference>
<feature type="region of interest" description="Disordered" evidence="1">
    <location>
        <begin position="1"/>
        <end position="25"/>
    </location>
</feature>
<reference evidence="3 4" key="1">
    <citation type="journal article" date="2020" name="ISME J.">
        <title>Uncovering the hidden diversity of litter-decomposition mechanisms in mushroom-forming fungi.</title>
        <authorList>
            <person name="Floudas D."/>
            <person name="Bentzer J."/>
            <person name="Ahren D."/>
            <person name="Johansson T."/>
            <person name="Persson P."/>
            <person name="Tunlid A."/>
        </authorList>
    </citation>
    <scope>NUCLEOTIDE SEQUENCE [LARGE SCALE GENOMIC DNA]</scope>
    <source>
        <strain evidence="3 4">CBS 101986</strain>
    </source>
</reference>
<evidence type="ECO:0000313" key="3">
    <source>
        <dbReference type="EMBL" id="KAF5312878.1"/>
    </source>
</evidence>
<dbReference type="PANTHER" id="PTHR38248:SF2">
    <property type="entry name" value="FUNK1 11"/>
    <property type="match status" value="1"/>
</dbReference>
<protein>
    <recommendedName>
        <fullName evidence="2">Protein kinase domain-containing protein</fullName>
    </recommendedName>
</protein>
<feature type="domain" description="Protein kinase" evidence="2">
    <location>
        <begin position="501"/>
        <end position="797"/>
    </location>
</feature>
<name>A0A8H5AYM7_9AGAR</name>
<feature type="compositionally biased region" description="Basic and acidic residues" evidence="1">
    <location>
        <begin position="882"/>
        <end position="898"/>
    </location>
</feature>
<dbReference type="SMART" id="SM00220">
    <property type="entry name" value="S_TKc"/>
    <property type="match status" value="1"/>
</dbReference>
<dbReference type="InterPro" id="IPR011009">
    <property type="entry name" value="Kinase-like_dom_sf"/>
</dbReference>